<evidence type="ECO:0000259" key="1">
    <source>
        <dbReference type="PROSITE" id="PS51462"/>
    </source>
</evidence>
<dbReference type="SUPFAM" id="SSF55811">
    <property type="entry name" value="Nudix"/>
    <property type="match status" value="1"/>
</dbReference>
<dbReference type="Proteomes" id="UP000226712">
    <property type="component" value="Unassembled WGS sequence"/>
</dbReference>
<name>A0A2D6LPS9_9ARCH</name>
<dbReference type="InterPro" id="IPR015797">
    <property type="entry name" value="NUDIX_hydrolase-like_dom_sf"/>
</dbReference>
<dbReference type="Gene3D" id="3.90.79.10">
    <property type="entry name" value="Nucleoside Triphosphate Pyrophosphohydrolase"/>
    <property type="match status" value="1"/>
</dbReference>
<protein>
    <recommendedName>
        <fullName evidence="1">Nudix hydrolase domain-containing protein</fullName>
    </recommendedName>
</protein>
<dbReference type="AlphaFoldDB" id="A0A2D6LPS9"/>
<evidence type="ECO:0000313" key="3">
    <source>
        <dbReference type="Proteomes" id="UP000226712"/>
    </source>
</evidence>
<dbReference type="PROSITE" id="PS51462">
    <property type="entry name" value="NUDIX"/>
    <property type="match status" value="1"/>
</dbReference>
<dbReference type="Pfam" id="PF00293">
    <property type="entry name" value="NUDIX"/>
    <property type="match status" value="1"/>
</dbReference>
<reference evidence="3" key="1">
    <citation type="submission" date="2017-09" db="EMBL/GenBank/DDBJ databases">
        <title>The Reconstruction of 2,631 Draft Metagenome-Assembled Genomes from the Global Oceans.</title>
        <authorList>
            <person name="Tully B.J."/>
            <person name="Graham E.D."/>
            <person name="Heidelberg J.F."/>
        </authorList>
    </citation>
    <scope>NUCLEOTIDE SEQUENCE [LARGE SCALE GENOMIC DNA]</scope>
</reference>
<feature type="domain" description="Nudix hydrolase" evidence="1">
    <location>
        <begin position="38"/>
        <end position="172"/>
    </location>
</feature>
<organism evidence="2 3">
    <name type="scientific">Candidatus Iainarchaeum sp</name>
    <dbReference type="NCBI Taxonomy" id="3101447"/>
    <lineage>
        <taxon>Archaea</taxon>
        <taxon>Candidatus Iainarchaeota</taxon>
        <taxon>Candidatus Iainarchaeia</taxon>
        <taxon>Candidatus Iainarchaeales</taxon>
        <taxon>Candidatus Iainarchaeaceae</taxon>
        <taxon>Candidatus Iainarchaeum</taxon>
    </lineage>
</organism>
<gene>
    <name evidence="2" type="ORF">CL944_01800</name>
</gene>
<comment type="caution">
    <text evidence="2">The sequence shown here is derived from an EMBL/GenBank/DDBJ whole genome shotgun (WGS) entry which is preliminary data.</text>
</comment>
<sequence length="184" mass="20491">MSETLEDQPNQEMILVDSDGNPNGKILDRKTAHSTPGTKHLAIQVLVFNANNELILHERPLKKVGGGVLDSPTTHVLNKETKEQAGKRCLSVEYGIPNDIEMKVLNGFSYEKDYGDGSCENEFCLAAFISYSGEINHNAEHAGKIVNVPAKQVLEELETDKYPVWFKEVVKIVQADSEGKKFFE</sequence>
<accession>A0A2D6LPS9</accession>
<dbReference type="EMBL" id="NZBD01000011">
    <property type="protein sequence ID" value="MAG18187.1"/>
    <property type="molecule type" value="Genomic_DNA"/>
</dbReference>
<dbReference type="InterPro" id="IPR000086">
    <property type="entry name" value="NUDIX_hydrolase_dom"/>
</dbReference>
<proteinExistence type="predicted"/>
<evidence type="ECO:0000313" key="2">
    <source>
        <dbReference type="EMBL" id="MAG18187.1"/>
    </source>
</evidence>